<dbReference type="GO" id="GO:0016020">
    <property type="term" value="C:membrane"/>
    <property type="evidence" value="ECO:0007669"/>
    <property type="project" value="InterPro"/>
</dbReference>
<dbReference type="RefSeq" id="WP_095493165.1">
    <property type="nucleotide sequence ID" value="NZ_NPKJ01000042.1"/>
</dbReference>
<keyword evidence="1" id="KW-0472">Membrane</keyword>
<reference evidence="4 5" key="1">
    <citation type="submission" date="2017-08" db="EMBL/GenBank/DDBJ databases">
        <title>Mesorhizobium wenxinae sp. nov., a novel rhizobial species isolated from root nodules of chickpea (Cicer arietinum L.).</title>
        <authorList>
            <person name="Zhang J."/>
        </authorList>
    </citation>
    <scope>NUCLEOTIDE SEQUENCE [LARGE SCALE GENOMIC DNA]</scope>
    <source>
        <strain evidence="4 5">SDW018</strain>
    </source>
</reference>
<dbReference type="Gene3D" id="6.10.340.10">
    <property type="match status" value="1"/>
</dbReference>
<feature type="domain" description="Guanylate cyclase" evidence="2">
    <location>
        <begin position="589"/>
        <end position="724"/>
    </location>
</feature>
<dbReference type="EMBL" id="NPKJ01000042">
    <property type="protein sequence ID" value="PAQ09217.1"/>
    <property type="molecule type" value="Genomic_DNA"/>
</dbReference>
<dbReference type="InterPro" id="IPR035965">
    <property type="entry name" value="PAS-like_dom_sf"/>
</dbReference>
<dbReference type="SUPFAM" id="SSF55785">
    <property type="entry name" value="PYP-like sensor domain (PAS domain)"/>
    <property type="match status" value="1"/>
</dbReference>
<dbReference type="SUPFAM" id="SSF158472">
    <property type="entry name" value="HAMP domain-like"/>
    <property type="match status" value="1"/>
</dbReference>
<keyword evidence="1" id="KW-0812">Transmembrane</keyword>
<dbReference type="CDD" id="cd06225">
    <property type="entry name" value="HAMP"/>
    <property type="match status" value="1"/>
</dbReference>
<dbReference type="PANTHER" id="PTHR43081:SF18">
    <property type="entry name" value="BLL7624 PROTEIN"/>
    <property type="match status" value="1"/>
</dbReference>
<dbReference type="GO" id="GO:0006171">
    <property type="term" value="P:cAMP biosynthetic process"/>
    <property type="evidence" value="ECO:0007669"/>
    <property type="project" value="TreeGrafter"/>
</dbReference>
<dbReference type="GO" id="GO:0035556">
    <property type="term" value="P:intracellular signal transduction"/>
    <property type="evidence" value="ECO:0007669"/>
    <property type="project" value="InterPro"/>
</dbReference>
<proteinExistence type="predicted"/>
<evidence type="ECO:0000259" key="2">
    <source>
        <dbReference type="PROSITE" id="PS50125"/>
    </source>
</evidence>
<dbReference type="InterPro" id="IPR003660">
    <property type="entry name" value="HAMP_dom"/>
</dbReference>
<dbReference type="InterPro" id="IPR001054">
    <property type="entry name" value="A/G_cyclase"/>
</dbReference>
<feature type="domain" description="HAMP" evidence="3">
    <location>
        <begin position="359"/>
        <end position="411"/>
    </location>
</feature>
<dbReference type="Pfam" id="PF00672">
    <property type="entry name" value="HAMP"/>
    <property type="match status" value="1"/>
</dbReference>
<accession>A0A271LN30</accession>
<feature type="transmembrane region" description="Helical" evidence="1">
    <location>
        <begin position="12"/>
        <end position="34"/>
    </location>
</feature>
<dbReference type="PROSITE" id="PS50125">
    <property type="entry name" value="GUANYLATE_CYCLASE_2"/>
    <property type="match status" value="1"/>
</dbReference>
<dbReference type="OrthoDB" id="9789782at2"/>
<evidence type="ECO:0000313" key="5">
    <source>
        <dbReference type="Proteomes" id="UP000216442"/>
    </source>
</evidence>
<evidence type="ECO:0000256" key="1">
    <source>
        <dbReference type="SAM" id="Phobius"/>
    </source>
</evidence>
<dbReference type="CDD" id="cd07302">
    <property type="entry name" value="CHD"/>
    <property type="match status" value="1"/>
</dbReference>
<gene>
    <name evidence="4" type="ORF">CIT26_13760</name>
</gene>
<dbReference type="Pfam" id="PF00211">
    <property type="entry name" value="Guanylate_cyc"/>
    <property type="match status" value="1"/>
</dbReference>
<dbReference type="Gene3D" id="3.30.450.20">
    <property type="entry name" value="PAS domain"/>
    <property type="match status" value="1"/>
</dbReference>
<comment type="caution">
    <text evidence="4">The sequence shown here is derived from an EMBL/GenBank/DDBJ whole genome shotgun (WGS) entry which is preliminary data.</text>
</comment>
<dbReference type="Gene3D" id="3.30.70.1230">
    <property type="entry name" value="Nucleotide cyclase"/>
    <property type="match status" value="1"/>
</dbReference>
<name>A0A271LN30_9HYPH</name>
<dbReference type="SUPFAM" id="SSF55073">
    <property type="entry name" value="Nucleotide cyclase"/>
    <property type="match status" value="1"/>
</dbReference>
<dbReference type="Proteomes" id="UP000216442">
    <property type="component" value="Unassembled WGS sequence"/>
</dbReference>
<dbReference type="PANTHER" id="PTHR43081">
    <property type="entry name" value="ADENYLATE CYCLASE, TERMINAL-DIFFERENTIATION SPECIFIC-RELATED"/>
    <property type="match status" value="1"/>
</dbReference>
<evidence type="ECO:0000259" key="3">
    <source>
        <dbReference type="PROSITE" id="PS50885"/>
    </source>
</evidence>
<organism evidence="4 5">
    <name type="scientific">Mesorhizobium temperatum</name>
    <dbReference type="NCBI Taxonomy" id="241416"/>
    <lineage>
        <taxon>Bacteria</taxon>
        <taxon>Pseudomonadati</taxon>
        <taxon>Pseudomonadota</taxon>
        <taxon>Alphaproteobacteria</taxon>
        <taxon>Hyphomicrobiales</taxon>
        <taxon>Phyllobacteriaceae</taxon>
        <taxon>Mesorhizobium</taxon>
    </lineage>
</organism>
<keyword evidence="5" id="KW-1185">Reference proteome</keyword>
<protein>
    <submittedName>
        <fullName evidence="4">Guanylyl cyclase</fullName>
    </submittedName>
</protein>
<dbReference type="InterPro" id="IPR038188">
    <property type="entry name" value="TorS_sensor_sf"/>
</dbReference>
<dbReference type="SMART" id="SM00044">
    <property type="entry name" value="CYCc"/>
    <property type="match status" value="1"/>
</dbReference>
<dbReference type="PROSITE" id="PS50885">
    <property type="entry name" value="HAMP"/>
    <property type="match status" value="1"/>
</dbReference>
<dbReference type="GO" id="GO:0004016">
    <property type="term" value="F:adenylate cyclase activity"/>
    <property type="evidence" value="ECO:0007669"/>
    <property type="project" value="UniProtKB-ARBA"/>
</dbReference>
<dbReference type="InterPro" id="IPR050697">
    <property type="entry name" value="Adenylyl/Guanylyl_Cyclase_3/4"/>
</dbReference>
<sequence>MLERFGIRGRLLLAFFGISTFAVLATAAALYAFLQVGEVVDRITRDRVPLALASLQLSRQAERVAATSPAVLTSTSKAQHDEVSAAIGVEMTRLEELLAALKGATPGTAVVAEIEAAVLGLRHNLDALDDLVAARLTVVARKEELLRRLSGTTNASQRLVAPGILVMNSKLQQWQAVTADTSLAPDRGAAAAADLVQAIAAYIPQQKAQQEIAAVNDVLVKTADAPTPDDLALILFPLRRSLAVLDTVSTEIDERLRTRFQQRVDEFKALIDGGNSIPKARKDELAVLAEGEKLLAENNRLSRSLTAAVDRLVAAADREIAASGLEAATVQRYGTGVVLGSAFLTLLSSVLVVWLYVDRSLLARLGAVSQGMFAIAGGNLRTPLPAAGRDEIGRMAEALRLFRDTAVEVEEKSLREVAEARQRLIDAIESISEGFALYDREDRLVLSNGRYRELLYSDLAIELTPGTTFEHIIRRSAERGYIRDAEGRLEEWVAERLSRHRNPGEPWVQRRGDGRWIMIGERRITGGGTVAVYSDITELKQREENLAEKSAALEALSNKLAKYLAPQVYKSIFSGRQDVRIASQRKKLTICFSDIAGFTETTDKMESEDLTQLLNHYLTEMSKIASDHGATIDKYVGDAILMFFGDPETRGVKEDALACVQMALTMQKRMSELADIWHDIGIETPLRCRIGIHTDYCTVGNFGSEDRMDYTIIGGAVNLASRLEQEAPPGAVLISYETFAQVKDTIDCEELGHVQVRGIAYPVATYRVLDLKANMVAARSAVRTVLPHLRLEAEPELMSADERDQAANALRDVLDRLCHKLG</sequence>
<dbReference type="SMART" id="SM00304">
    <property type="entry name" value="HAMP"/>
    <property type="match status" value="1"/>
</dbReference>
<dbReference type="InterPro" id="IPR029787">
    <property type="entry name" value="Nucleotide_cyclase"/>
</dbReference>
<keyword evidence="1" id="KW-1133">Transmembrane helix</keyword>
<dbReference type="AlphaFoldDB" id="A0A271LN30"/>
<dbReference type="Pfam" id="PF12860">
    <property type="entry name" value="PAS_7"/>
    <property type="match status" value="1"/>
</dbReference>
<dbReference type="Gene3D" id="1.20.58.920">
    <property type="match status" value="1"/>
</dbReference>
<evidence type="ECO:0000313" key="4">
    <source>
        <dbReference type="EMBL" id="PAQ09217.1"/>
    </source>
</evidence>